<dbReference type="Gene3D" id="3.40.1210.10">
    <property type="entry name" value="Survival protein SurE-like phosphatase/nucleotidase"/>
    <property type="match status" value="1"/>
</dbReference>
<comment type="catalytic activity">
    <reaction evidence="1">
        <text>a ribonucleoside 5'-phosphate + H2O = a ribonucleoside + phosphate</text>
        <dbReference type="Rhea" id="RHEA:12484"/>
        <dbReference type="ChEBI" id="CHEBI:15377"/>
        <dbReference type="ChEBI" id="CHEBI:18254"/>
        <dbReference type="ChEBI" id="CHEBI:43474"/>
        <dbReference type="ChEBI" id="CHEBI:58043"/>
        <dbReference type="EC" id="3.1.3.5"/>
    </reaction>
</comment>
<evidence type="ECO:0000256" key="5">
    <source>
        <dbReference type="ARBA" id="ARBA00022801"/>
    </source>
</evidence>
<evidence type="ECO:0000256" key="2">
    <source>
        <dbReference type="ARBA" id="ARBA00011062"/>
    </source>
</evidence>
<comment type="similarity">
    <text evidence="2">Belongs to the SurE nucleotidase family.</text>
</comment>
<comment type="caution">
    <text evidence="7">The sequence shown here is derived from an EMBL/GenBank/DDBJ whole genome shotgun (WGS) entry which is preliminary data.</text>
</comment>
<evidence type="ECO:0000256" key="3">
    <source>
        <dbReference type="ARBA" id="ARBA00012643"/>
    </source>
</evidence>
<proteinExistence type="inferred from homology"/>
<evidence type="ECO:0000313" key="7">
    <source>
        <dbReference type="EMBL" id="PLZ92939.1"/>
    </source>
</evidence>
<dbReference type="PANTHER" id="PTHR30457:SF0">
    <property type="entry name" value="PHOSPHATASE, PUTATIVE (AFU_ORTHOLOGUE AFUA_4G01070)-RELATED"/>
    <property type="match status" value="1"/>
</dbReference>
<dbReference type="RefSeq" id="WP_016867840.1">
    <property type="nucleotide sequence ID" value="NZ_CAWNVR010000073.1"/>
</dbReference>
<dbReference type="InterPro" id="IPR002828">
    <property type="entry name" value="SurE-like_Pase/nucleotidase"/>
</dbReference>
<evidence type="ECO:0000256" key="4">
    <source>
        <dbReference type="ARBA" id="ARBA00022723"/>
    </source>
</evidence>
<dbReference type="Proteomes" id="UP000235036">
    <property type="component" value="Unassembled WGS sequence"/>
</dbReference>
<dbReference type="NCBIfam" id="TIGR00087">
    <property type="entry name" value="surE"/>
    <property type="match status" value="1"/>
</dbReference>
<reference evidence="7 8" key="1">
    <citation type="submission" date="2017-08" db="EMBL/GenBank/DDBJ databases">
        <title>Genomes of Fischerella (Mastigocladus) sp. strains.</title>
        <authorList>
            <person name="Miller S.R."/>
        </authorList>
    </citation>
    <scope>NUCLEOTIDE SEQUENCE [LARGE SCALE GENOMIC DNA]</scope>
    <source>
        <strain evidence="7 8">CCMEE 5323</strain>
    </source>
</reference>
<dbReference type="InterPro" id="IPR036523">
    <property type="entry name" value="SurE-like_sf"/>
</dbReference>
<dbReference type="SUPFAM" id="SSF64167">
    <property type="entry name" value="SurE-like"/>
    <property type="match status" value="1"/>
</dbReference>
<protein>
    <recommendedName>
        <fullName evidence="3">5'-nucleotidase</fullName>
        <ecNumber evidence="3">3.1.3.5</ecNumber>
    </recommendedName>
</protein>
<dbReference type="EMBL" id="NRQW01000092">
    <property type="protein sequence ID" value="PLZ92939.1"/>
    <property type="molecule type" value="Genomic_DNA"/>
</dbReference>
<dbReference type="Pfam" id="PF01975">
    <property type="entry name" value="SurE"/>
    <property type="match status" value="1"/>
</dbReference>
<evidence type="ECO:0000259" key="6">
    <source>
        <dbReference type="Pfam" id="PF01975"/>
    </source>
</evidence>
<dbReference type="NCBIfam" id="NF001493">
    <property type="entry name" value="PRK00346.2-3"/>
    <property type="match status" value="1"/>
</dbReference>
<dbReference type="GO" id="GO:0046872">
    <property type="term" value="F:metal ion binding"/>
    <property type="evidence" value="ECO:0007669"/>
    <property type="project" value="UniProtKB-KW"/>
</dbReference>
<sequence length="245" mass="26514">MTLILTNDDGIDAPGIKALLKAVNKLGISDWQVANEKYPASTTKVPIIVAAPKDHLSGCGHQVTTTRPIYVQRRSDTEYAIAGTPADCVRIALTHICNNVQFVLSGINAGGNLGVDAYISGTVAAVREAAMHGIPGVAVSHYRKGQLNVDWDVAARWTANVLADLFNRPLEAGTFWNVNLPHLLPGEPDPEVVFCQPCTKPLPINYRVEGDEFYYAGVYQQRDRTPGSDVDVCFSGKIAVTQLKV</sequence>
<keyword evidence="8" id="KW-1185">Reference proteome</keyword>
<name>A0A2N6K708_FISMU</name>
<evidence type="ECO:0000256" key="1">
    <source>
        <dbReference type="ARBA" id="ARBA00000815"/>
    </source>
</evidence>
<keyword evidence="4" id="KW-0479">Metal-binding</keyword>
<gene>
    <name evidence="7" type="ORF">CEN44_04690</name>
</gene>
<dbReference type="GO" id="GO:0008253">
    <property type="term" value="F:5'-nucleotidase activity"/>
    <property type="evidence" value="ECO:0007669"/>
    <property type="project" value="UniProtKB-EC"/>
</dbReference>
<accession>A0A2N6K708</accession>
<evidence type="ECO:0000313" key="8">
    <source>
        <dbReference type="Proteomes" id="UP000235036"/>
    </source>
</evidence>
<dbReference type="InterPro" id="IPR030048">
    <property type="entry name" value="SurE"/>
</dbReference>
<feature type="domain" description="Survival protein SurE-like phosphatase/nucleotidase" evidence="6">
    <location>
        <begin position="4"/>
        <end position="184"/>
    </location>
</feature>
<keyword evidence="5" id="KW-0378">Hydrolase</keyword>
<dbReference type="AlphaFoldDB" id="A0A2N6K708"/>
<dbReference type="EC" id="3.1.3.5" evidence="3"/>
<organism evidence="7 8">
    <name type="scientific">Fischerella muscicola CCMEE 5323</name>
    <dbReference type="NCBI Taxonomy" id="2019572"/>
    <lineage>
        <taxon>Bacteria</taxon>
        <taxon>Bacillati</taxon>
        <taxon>Cyanobacteriota</taxon>
        <taxon>Cyanophyceae</taxon>
        <taxon>Nostocales</taxon>
        <taxon>Hapalosiphonaceae</taxon>
        <taxon>Fischerella</taxon>
    </lineage>
</organism>
<dbReference type="PANTHER" id="PTHR30457">
    <property type="entry name" value="5'-NUCLEOTIDASE SURE"/>
    <property type="match status" value="1"/>
</dbReference>